<keyword evidence="2" id="KW-0539">Nucleus</keyword>
<accession>A0A6G1SHA3</accession>
<sequence>MMQFELSDDEPELVTLDISNDQYYLPLSDRSSQVLELKEPHATKLQIPKYGSRTIRHSLPAYDLWKAFFPTYLSDIKFHNFHRPKLRHYNNGPQARDQWGRYRYHPIKNLSRNIFRVHMLLKNRVIKAINDGMSREDIISKFLLLKHAKELSAKDGELYLFEYSEEFPPVLSQVGMASNVKTYTYRPGPVKSQPKELNFQTSKSDTQNQSSDQALAKTTFGYEEALKTDRQAKMIYYNALKPNSRTRFIENNLYRAPIFEHELPSCDFLVIRTRNNYYIREVKTIFTVGQLLPLTVVPAPNESYIQKFRCDLSNVYIHKLFKASTTDPPSLSLDKLMKLFPDYHRSIVYKRMHNSGVKTRYIHNEQVIIQGESKYGQLSTLELRNFMRPESYCLNMSMLASRQRLRELNYSETMIFPDKGQSVELEPEVLAAPWNTTKAVVSAMNNRSYLDLERHLIDPTGPAREGFSCVTWVKSPTEVEQSKEMMSGSKANTATPITFEKNPLQPKITQEKLRRLAIYSKEAQQMAELQSKSLSNQECLSSCEEESDVDMDNENLLESDFSQQLSDLSRLIIGGRSVNELTHEKEEEERRQMLADLRLNGVQDEKQPSAETSKKYDDRHLTLALLKNKILMITRTYEQNGARFQRTEIVREPRIMALYVEKRGGSLTNKISETGDNHDDQSLANDQNNTSTVSNKSDGGSILNQSRSRSLSLGPSELCRTDGTRIRISKKVLDHVRPMRNLHRQSSID</sequence>
<proteinExistence type="predicted"/>
<gene>
    <name evidence="5" type="primary">TAF1L</name>
    <name evidence="5" type="ORF">g.16064</name>
</gene>
<dbReference type="InterPro" id="IPR022591">
    <property type="entry name" value="TAF1_HAT_dom"/>
</dbReference>
<feature type="domain" description="Transcription initiation factor TFIID subunit 1 histone acetyltransferase" evidence="4">
    <location>
        <begin position="18"/>
        <end position="534"/>
    </location>
</feature>
<dbReference type="AlphaFoldDB" id="A0A6G1SHA3"/>
<organism evidence="5">
    <name type="scientific">Aceria tosichella</name>
    <name type="common">wheat curl mite</name>
    <dbReference type="NCBI Taxonomy" id="561515"/>
    <lineage>
        <taxon>Eukaryota</taxon>
        <taxon>Metazoa</taxon>
        <taxon>Ecdysozoa</taxon>
        <taxon>Arthropoda</taxon>
        <taxon>Chelicerata</taxon>
        <taxon>Arachnida</taxon>
        <taxon>Acari</taxon>
        <taxon>Acariformes</taxon>
        <taxon>Trombidiformes</taxon>
        <taxon>Prostigmata</taxon>
        <taxon>Eupodina</taxon>
        <taxon>Eriophyoidea</taxon>
        <taxon>Eriophyidae</taxon>
        <taxon>Eriophyinae</taxon>
        <taxon>Aceriini</taxon>
        <taxon>Aceria</taxon>
    </lineage>
</organism>
<dbReference type="GO" id="GO:0017025">
    <property type="term" value="F:TBP-class protein binding"/>
    <property type="evidence" value="ECO:0007669"/>
    <property type="project" value="InterPro"/>
</dbReference>
<evidence type="ECO:0000256" key="2">
    <source>
        <dbReference type="ARBA" id="ARBA00023242"/>
    </source>
</evidence>
<protein>
    <submittedName>
        <fullName evidence="5">Transcription initiation factor TFIID subunit 1-like</fullName>
    </submittedName>
</protein>
<dbReference type="Pfam" id="PF12157">
    <property type="entry name" value="DUF3591"/>
    <property type="match status" value="1"/>
</dbReference>
<evidence type="ECO:0000313" key="5">
    <source>
        <dbReference type="EMBL" id="MDE49293.1"/>
    </source>
</evidence>
<dbReference type="GO" id="GO:0016251">
    <property type="term" value="F:RNA polymerase II general transcription initiation factor activity"/>
    <property type="evidence" value="ECO:0007669"/>
    <property type="project" value="InterPro"/>
</dbReference>
<dbReference type="EMBL" id="GGYP01004522">
    <property type="protein sequence ID" value="MDE49293.1"/>
    <property type="molecule type" value="Transcribed_RNA"/>
</dbReference>
<reference evidence="5" key="1">
    <citation type="submission" date="2018-10" db="EMBL/GenBank/DDBJ databases">
        <title>Transcriptome assembly of Aceria tosichella (Wheat curl mite) Type 2.</title>
        <authorList>
            <person name="Scully E.D."/>
            <person name="Geib S.M."/>
            <person name="Palmer N.A."/>
            <person name="Gupta A.K."/>
            <person name="Sarath G."/>
            <person name="Tatineni S."/>
        </authorList>
    </citation>
    <scope>NUCLEOTIDE SEQUENCE</scope>
    <source>
        <strain evidence="5">LincolnNE</strain>
    </source>
</reference>
<dbReference type="GO" id="GO:0003743">
    <property type="term" value="F:translation initiation factor activity"/>
    <property type="evidence" value="ECO:0007669"/>
    <property type="project" value="UniProtKB-KW"/>
</dbReference>
<dbReference type="GO" id="GO:0051123">
    <property type="term" value="P:RNA polymerase II preinitiation complex assembly"/>
    <property type="evidence" value="ECO:0007669"/>
    <property type="project" value="TreeGrafter"/>
</dbReference>
<feature type="region of interest" description="Disordered" evidence="3">
    <location>
        <begin position="185"/>
        <end position="211"/>
    </location>
</feature>
<dbReference type="PANTHER" id="PTHR13900:SF0">
    <property type="entry name" value="TRANSCRIPTION INITIATION FACTOR TFIID SUBUNIT 1"/>
    <property type="match status" value="1"/>
</dbReference>
<dbReference type="InterPro" id="IPR040240">
    <property type="entry name" value="TAF1"/>
</dbReference>
<dbReference type="GO" id="GO:0004402">
    <property type="term" value="F:histone acetyltransferase activity"/>
    <property type="evidence" value="ECO:0007669"/>
    <property type="project" value="InterPro"/>
</dbReference>
<dbReference type="GO" id="GO:0005669">
    <property type="term" value="C:transcription factor TFIID complex"/>
    <property type="evidence" value="ECO:0007669"/>
    <property type="project" value="InterPro"/>
</dbReference>
<comment type="subcellular location">
    <subcellularLocation>
        <location evidence="1">Nucleus</location>
    </subcellularLocation>
</comment>
<keyword evidence="5" id="KW-0648">Protein biosynthesis</keyword>
<keyword evidence="5" id="KW-0396">Initiation factor</keyword>
<name>A0A6G1SHA3_9ACAR</name>
<evidence type="ECO:0000256" key="3">
    <source>
        <dbReference type="SAM" id="MobiDB-lite"/>
    </source>
</evidence>
<evidence type="ECO:0000256" key="1">
    <source>
        <dbReference type="ARBA" id="ARBA00004123"/>
    </source>
</evidence>
<feature type="compositionally biased region" description="Polar residues" evidence="3">
    <location>
        <begin position="198"/>
        <end position="211"/>
    </location>
</feature>
<evidence type="ECO:0000259" key="4">
    <source>
        <dbReference type="Pfam" id="PF12157"/>
    </source>
</evidence>
<feature type="compositionally biased region" description="Polar residues" evidence="3">
    <location>
        <begin position="682"/>
        <end position="713"/>
    </location>
</feature>
<dbReference type="PANTHER" id="PTHR13900">
    <property type="entry name" value="TRANSCRIPTION INITIATION FACTOR TFIID"/>
    <property type="match status" value="1"/>
</dbReference>
<feature type="region of interest" description="Disordered" evidence="3">
    <location>
        <begin position="669"/>
        <end position="716"/>
    </location>
</feature>